<proteinExistence type="predicted"/>
<evidence type="ECO:0000313" key="3">
    <source>
        <dbReference type="Proteomes" id="UP000270795"/>
    </source>
</evidence>
<dbReference type="AlphaFoldDB" id="A0A3M5ZR82"/>
<sequence length="649" mass="70601">MLLLLGGLEFGSQLDQLALNLLQSLGGRAFGLPGLLDGVFQRLLPVLGSRMLAQQAGQCLLAGLLLLAEPGDFLRQFGLAVQASLLLDLMLFDLLLALALLLLLFVLLLKLIQTLSHLLLKLHHRCRCIAAQPLKHVWRDQRRECAQFFVQPLPVDVQLLELLGNMARRGLTGFCGCLKLLLQAGGVFLQGQQRFLALLVTGDDFAQVIQLLAQPAVTLACVVVEQLSREGMRFQIRCQGLMTQGELFVLTQQLFLAGDHAANLLAQLVALFGQLVHRLLRAGLLVVIMLREAFQQSFRLMPRVFDAATDRAGLVVLQLDAQFFNAGAAGQALTFQQLPGNGQGLFGDGQFITNANAFAVELFALLLSALLLLRQIGQLSVYVLLAGPQTGQVFECALLLAIVLQQAAENLYLFGHRIHFAIGFAVQQFQRAALLGQLLIGRAGTLLQCRQFTLPVLEAVGDQREGFQAVAPGAPGLSQRGQFAAVLQLLGNTFKALRNLLLLVEQNVQAGLTLSTKLSGLLMQVRHLGQFLGQVVQRVLCVKSLLQQRFGVAVGLLGRQQTGVRLGAAGLQLLLLILQRSLLLLMLTNLFRQRVELGVQRDPTRETVALRAQAFQLAEGLTCTALVVPGLLSTGDRLLRGKLFIAQAV</sequence>
<protein>
    <submittedName>
        <fullName evidence="2">Uncharacterized protein</fullName>
    </submittedName>
</protein>
<accession>A0A3M5ZR82</accession>
<evidence type="ECO:0000256" key="1">
    <source>
        <dbReference type="SAM" id="Phobius"/>
    </source>
</evidence>
<dbReference type="Proteomes" id="UP000270795">
    <property type="component" value="Unassembled WGS sequence"/>
</dbReference>
<name>A0A3M5ZR82_PSESS</name>
<keyword evidence="1" id="KW-1133">Transmembrane helix</keyword>
<comment type="caution">
    <text evidence="2">The sequence shown here is derived from an EMBL/GenBank/DDBJ whole genome shotgun (WGS) entry which is preliminary data.</text>
</comment>
<reference evidence="2 3" key="1">
    <citation type="submission" date="2018-08" db="EMBL/GenBank/DDBJ databases">
        <title>Recombination of ecologically and evolutionarily significant loci maintains genetic cohesion in the Pseudomonas syringae species complex.</title>
        <authorList>
            <person name="Dillon M."/>
            <person name="Thakur S."/>
            <person name="Almeida R.N.D."/>
            <person name="Weir B.S."/>
            <person name="Guttman D.S."/>
        </authorList>
    </citation>
    <scope>NUCLEOTIDE SEQUENCE [LARGE SCALE GENOMIC DNA]</scope>
    <source>
        <strain evidence="2 3">ICMP 11899</strain>
    </source>
</reference>
<keyword evidence="1" id="KW-0812">Transmembrane</keyword>
<dbReference type="EMBL" id="RBUM01000484">
    <property type="protein sequence ID" value="RMV08954.1"/>
    <property type="molecule type" value="Genomic_DNA"/>
</dbReference>
<feature type="transmembrane region" description="Helical" evidence="1">
    <location>
        <begin position="89"/>
        <end position="112"/>
    </location>
</feature>
<keyword evidence="1" id="KW-0472">Membrane</keyword>
<organism evidence="2 3">
    <name type="scientific">Pseudomonas savastanoi</name>
    <name type="common">Pseudomonas syringae pv. savastanoi</name>
    <dbReference type="NCBI Taxonomy" id="29438"/>
    <lineage>
        <taxon>Bacteria</taxon>
        <taxon>Pseudomonadati</taxon>
        <taxon>Pseudomonadota</taxon>
        <taxon>Gammaproteobacteria</taxon>
        <taxon>Pseudomonadales</taxon>
        <taxon>Pseudomonadaceae</taxon>
        <taxon>Pseudomonas</taxon>
    </lineage>
</organism>
<evidence type="ECO:0000313" key="2">
    <source>
        <dbReference type="EMBL" id="RMV08954.1"/>
    </source>
</evidence>
<gene>
    <name evidence="2" type="ORF">ALP17_05447</name>
</gene>